<feature type="transmembrane region" description="Helical" evidence="10">
    <location>
        <begin position="484"/>
        <end position="508"/>
    </location>
</feature>
<keyword evidence="4 10" id="KW-1133">Transmembrane helix</keyword>
<name>A0A670YXY2_PSETE</name>
<dbReference type="PROSITE" id="PS50259">
    <property type="entry name" value="G_PROTEIN_RECEP_F3_4"/>
    <property type="match status" value="1"/>
</dbReference>
<protein>
    <recommendedName>
        <fullName evidence="11">G-protein coupled receptors family 3 profile domain-containing protein</fullName>
    </recommendedName>
</protein>
<keyword evidence="5" id="KW-0297">G-protein coupled receptor</keyword>
<evidence type="ECO:0000256" key="10">
    <source>
        <dbReference type="SAM" id="Phobius"/>
    </source>
</evidence>
<dbReference type="PANTHER" id="PTHR24061:SF599">
    <property type="entry name" value="G-PROTEIN COUPLED RECEPTORS FAMILY 3 PROFILE DOMAIN-CONTAINING PROTEIN"/>
    <property type="match status" value="1"/>
</dbReference>
<feature type="transmembrane region" description="Helical" evidence="10">
    <location>
        <begin position="452"/>
        <end position="472"/>
    </location>
</feature>
<dbReference type="SUPFAM" id="SSF53822">
    <property type="entry name" value="Periplasmic binding protein-like I"/>
    <property type="match status" value="1"/>
</dbReference>
<dbReference type="GO" id="GO:0004930">
    <property type="term" value="F:G protein-coupled receptor activity"/>
    <property type="evidence" value="ECO:0007669"/>
    <property type="project" value="UniProtKB-KW"/>
</dbReference>
<dbReference type="Pfam" id="PF01094">
    <property type="entry name" value="ANF_receptor"/>
    <property type="match status" value="1"/>
</dbReference>
<dbReference type="InterPro" id="IPR028082">
    <property type="entry name" value="Peripla_BP_I"/>
</dbReference>
<sequence>LFPKIKEEYKCMDVIDILKVVNLLFLPKYYQNIVALVFAVKKINKNPEILPNITLGFNIYDSHFSAQKTYHATMLLIYSMKNFFPNYICGIQNHLTSVIGGLDTKTSIDIANLLDIYKTPQLVYGSKPIMNYKIPGLLFFQMSPLERLQYEGILSLLLHFRWSWVGIVVMANDNGERIIEKIVPLLSQHNICFSYIGRLSELTTPNEIYDLFNEGAEIHDKIMDSNANVLIFYGESDIMVRVRWLAYLSRKSTADIVKGKVWILTAQMDLNSHVYQKNWDTDTMNGALSFTIHANDPPGFQTFSESRHPSMTEDGFIKDFWQQSFICAFKTSNIGEVVGDICTGEEKLEDLPVTFFEKSMTGLNTLYILQMFLKSFYFSDTNDCYLCPEGSYPNNNQDSCIPKTSTFLSYEEPLGISLVFFVILFSLLLVMVLAIFVKNHNSPIIIANNRDLTYILLISLLLCFLSAFLFIGHPEKVVCLLQQATFGIVFAMAVSSVLAKTVTVVLAFQATKPGSKMRMLVGKRLSNSIVISCSLIQIGICMIWITTSPPFPEKDMDSVVEEIILQCNQGSVTMFYSVLSYLGFLAVISFIVAFMARKLPDTFNEAKFITFSMLLFCSVWISFVPTYLSTKGKYMVAVEIFSILASSAGLLGCIFLPKCYIIVLRPDLNNRENLMKRKQF</sequence>
<evidence type="ECO:0000256" key="9">
    <source>
        <dbReference type="ARBA" id="ARBA00023224"/>
    </source>
</evidence>
<evidence type="ECO:0000256" key="1">
    <source>
        <dbReference type="ARBA" id="ARBA00004651"/>
    </source>
</evidence>
<dbReference type="InterPro" id="IPR000337">
    <property type="entry name" value="GPCR_3"/>
</dbReference>
<keyword evidence="8" id="KW-0325">Glycoprotein</keyword>
<evidence type="ECO:0000256" key="4">
    <source>
        <dbReference type="ARBA" id="ARBA00022989"/>
    </source>
</evidence>
<keyword evidence="9" id="KW-0807">Transducer</keyword>
<proteinExistence type="predicted"/>
<feature type="transmembrane region" description="Helical" evidence="10">
    <location>
        <begin position="634"/>
        <end position="656"/>
    </location>
</feature>
<evidence type="ECO:0000313" key="12">
    <source>
        <dbReference type="Ensembl" id="ENSPTXP00000014363.1"/>
    </source>
</evidence>
<evidence type="ECO:0000256" key="6">
    <source>
        <dbReference type="ARBA" id="ARBA00023136"/>
    </source>
</evidence>
<dbReference type="Gene3D" id="3.40.50.2300">
    <property type="match status" value="2"/>
</dbReference>
<feature type="transmembrane region" description="Helical" evidence="10">
    <location>
        <begin position="414"/>
        <end position="437"/>
    </location>
</feature>
<dbReference type="PRINTS" id="PR00248">
    <property type="entry name" value="GPCRMGR"/>
</dbReference>
<dbReference type="InterPro" id="IPR017979">
    <property type="entry name" value="GPCR_3_CS"/>
</dbReference>
<evidence type="ECO:0000256" key="7">
    <source>
        <dbReference type="ARBA" id="ARBA00023170"/>
    </source>
</evidence>
<organism evidence="12 13">
    <name type="scientific">Pseudonaja textilis</name>
    <name type="common">Eastern brown snake</name>
    <dbReference type="NCBI Taxonomy" id="8673"/>
    <lineage>
        <taxon>Eukaryota</taxon>
        <taxon>Metazoa</taxon>
        <taxon>Chordata</taxon>
        <taxon>Craniata</taxon>
        <taxon>Vertebrata</taxon>
        <taxon>Euteleostomi</taxon>
        <taxon>Lepidosauria</taxon>
        <taxon>Squamata</taxon>
        <taxon>Bifurcata</taxon>
        <taxon>Unidentata</taxon>
        <taxon>Episquamata</taxon>
        <taxon>Toxicofera</taxon>
        <taxon>Serpentes</taxon>
        <taxon>Colubroidea</taxon>
        <taxon>Elapidae</taxon>
        <taxon>Hydrophiinae</taxon>
        <taxon>Pseudonaja</taxon>
    </lineage>
</organism>
<dbReference type="GeneTree" id="ENSGT00950000182788"/>
<dbReference type="FunFam" id="3.40.50.2300:FF:000024">
    <property type="entry name" value="Vomeronasal 2, receptor 73"/>
    <property type="match status" value="1"/>
</dbReference>
<dbReference type="PANTHER" id="PTHR24061">
    <property type="entry name" value="CALCIUM-SENSING RECEPTOR-RELATED"/>
    <property type="match status" value="1"/>
</dbReference>
<feature type="transmembrane region" description="Helical" evidence="10">
    <location>
        <begin position="574"/>
        <end position="596"/>
    </location>
</feature>
<dbReference type="InterPro" id="IPR017978">
    <property type="entry name" value="GPCR_3_C"/>
</dbReference>
<evidence type="ECO:0000256" key="8">
    <source>
        <dbReference type="ARBA" id="ARBA00023180"/>
    </source>
</evidence>
<feature type="transmembrane region" description="Helical" evidence="10">
    <location>
        <begin position="608"/>
        <end position="628"/>
    </location>
</feature>
<dbReference type="Pfam" id="PF00003">
    <property type="entry name" value="7tm_3"/>
    <property type="match status" value="1"/>
</dbReference>
<keyword evidence="6 10" id="KW-0472">Membrane</keyword>
<feature type="transmembrane region" description="Helical" evidence="10">
    <location>
        <begin position="529"/>
        <end position="547"/>
    </location>
</feature>
<evidence type="ECO:0000256" key="5">
    <source>
        <dbReference type="ARBA" id="ARBA00023040"/>
    </source>
</evidence>
<accession>A0A670YXY2</accession>
<evidence type="ECO:0000259" key="11">
    <source>
        <dbReference type="PROSITE" id="PS50259"/>
    </source>
</evidence>
<reference evidence="12" key="2">
    <citation type="submission" date="2025-09" db="UniProtKB">
        <authorList>
            <consortium name="Ensembl"/>
        </authorList>
    </citation>
    <scope>IDENTIFICATION</scope>
</reference>
<evidence type="ECO:0000313" key="13">
    <source>
        <dbReference type="Proteomes" id="UP000472273"/>
    </source>
</evidence>
<evidence type="ECO:0000256" key="2">
    <source>
        <dbReference type="ARBA" id="ARBA00022475"/>
    </source>
</evidence>
<dbReference type="CDD" id="cd15283">
    <property type="entry name" value="7tmC_V2R_pheromone"/>
    <property type="match status" value="1"/>
</dbReference>
<dbReference type="InterPro" id="IPR001828">
    <property type="entry name" value="ANF_lig-bd_rcpt"/>
</dbReference>
<evidence type="ECO:0000256" key="3">
    <source>
        <dbReference type="ARBA" id="ARBA00022692"/>
    </source>
</evidence>
<dbReference type="InterPro" id="IPR000068">
    <property type="entry name" value="GPCR_3_Ca_sens_rcpt-rel"/>
</dbReference>
<dbReference type="Proteomes" id="UP000472273">
    <property type="component" value="Unplaced"/>
</dbReference>
<feature type="domain" description="G-protein coupled receptors family 3 profile" evidence="11">
    <location>
        <begin position="414"/>
        <end position="678"/>
    </location>
</feature>
<dbReference type="PROSITE" id="PS00981">
    <property type="entry name" value="G_PROTEIN_RECEP_F3_3"/>
    <property type="match status" value="1"/>
</dbReference>
<reference evidence="12" key="1">
    <citation type="submission" date="2025-08" db="UniProtKB">
        <authorList>
            <consortium name="Ensembl"/>
        </authorList>
    </citation>
    <scope>IDENTIFICATION</scope>
</reference>
<keyword evidence="3 10" id="KW-0812">Transmembrane</keyword>
<dbReference type="GO" id="GO:0005886">
    <property type="term" value="C:plasma membrane"/>
    <property type="evidence" value="ECO:0007669"/>
    <property type="project" value="UniProtKB-SubCell"/>
</dbReference>
<dbReference type="Ensembl" id="ENSPTXT00000014817.1">
    <property type="protein sequence ID" value="ENSPTXP00000014363.1"/>
    <property type="gene ID" value="ENSPTXG00000009960.1"/>
</dbReference>
<keyword evidence="13" id="KW-1185">Reference proteome</keyword>
<keyword evidence="7" id="KW-0675">Receptor</keyword>
<dbReference type="AlphaFoldDB" id="A0A670YXY2"/>
<keyword evidence="2" id="KW-1003">Cell membrane</keyword>
<dbReference type="OMA" id="FMIHAND"/>
<comment type="subcellular location">
    <subcellularLocation>
        <location evidence="1">Cell membrane</location>
        <topology evidence="1">Multi-pass membrane protein</topology>
    </subcellularLocation>
</comment>